<dbReference type="Gene3D" id="3.30.450.20">
    <property type="entry name" value="PAS domain"/>
    <property type="match status" value="3"/>
</dbReference>
<protein>
    <recommendedName>
        <fullName evidence="13">Circadian input-output histidine kinase CikA</fullName>
        <ecNumber evidence="4">2.7.13.3</ecNumber>
    </recommendedName>
</protein>
<dbReference type="InterPro" id="IPR003661">
    <property type="entry name" value="HisK_dim/P_dom"/>
</dbReference>
<dbReference type="InterPro" id="IPR001610">
    <property type="entry name" value="PAC"/>
</dbReference>
<dbReference type="InterPro" id="IPR003594">
    <property type="entry name" value="HATPase_dom"/>
</dbReference>
<dbReference type="InterPro" id="IPR013656">
    <property type="entry name" value="PAS_4"/>
</dbReference>
<dbReference type="SUPFAM" id="SSF55874">
    <property type="entry name" value="ATPase domain of HSP90 chaperone/DNA topoisomerase II/histidine kinase"/>
    <property type="match status" value="1"/>
</dbReference>
<evidence type="ECO:0000256" key="11">
    <source>
        <dbReference type="ARBA" id="ARBA00023136"/>
    </source>
</evidence>
<dbReference type="PRINTS" id="PR00344">
    <property type="entry name" value="BCTRLSENSOR"/>
</dbReference>
<dbReference type="Pfam" id="PF08447">
    <property type="entry name" value="PAS_3"/>
    <property type="match status" value="2"/>
</dbReference>
<dbReference type="InterPro" id="IPR036890">
    <property type="entry name" value="HATPase_C_sf"/>
</dbReference>
<dbReference type="InterPro" id="IPR004358">
    <property type="entry name" value="Sig_transdc_His_kin-like_C"/>
</dbReference>
<feature type="domain" description="Histidine kinase" evidence="16">
    <location>
        <begin position="504"/>
        <end position="722"/>
    </location>
</feature>
<evidence type="ECO:0000256" key="4">
    <source>
        <dbReference type="ARBA" id="ARBA00012438"/>
    </source>
</evidence>
<dbReference type="Gene3D" id="2.10.70.100">
    <property type="match status" value="2"/>
</dbReference>
<dbReference type="EMBL" id="DSRU01000336">
    <property type="protein sequence ID" value="HFN00681.1"/>
    <property type="molecule type" value="Genomic_DNA"/>
</dbReference>
<dbReference type="CDD" id="cd17546">
    <property type="entry name" value="REC_hyHK_CKI1_RcsC-like"/>
    <property type="match status" value="1"/>
</dbReference>
<dbReference type="CDD" id="cd16922">
    <property type="entry name" value="HATPase_EvgS-ArcB-TorS-like"/>
    <property type="match status" value="1"/>
</dbReference>
<dbReference type="PROSITE" id="PS50113">
    <property type="entry name" value="PAC"/>
    <property type="match status" value="2"/>
</dbReference>
<accession>A0A7C3PL41</accession>
<evidence type="ECO:0000256" key="9">
    <source>
        <dbReference type="ARBA" id="ARBA00022840"/>
    </source>
</evidence>
<evidence type="ECO:0000256" key="8">
    <source>
        <dbReference type="ARBA" id="ARBA00022777"/>
    </source>
</evidence>
<keyword evidence="5 14" id="KW-0597">Phosphoprotein</keyword>
<dbReference type="InterPro" id="IPR013655">
    <property type="entry name" value="PAS_fold_3"/>
</dbReference>
<evidence type="ECO:0000259" key="17">
    <source>
        <dbReference type="PROSITE" id="PS50110"/>
    </source>
</evidence>
<evidence type="ECO:0000256" key="3">
    <source>
        <dbReference type="ARBA" id="ARBA00006402"/>
    </source>
</evidence>
<dbReference type="SMART" id="SM00086">
    <property type="entry name" value="PAC"/>
    <property type="match status" value="2"/>
</dbReference>
<evidence type="ECO:0000256" key="12">
    <source>
        <dbReference type="ARBA" id="ARBA00023306"/>
    </source>
</evidence>
<dbReference type="GO" id="GO:0016020">
    <property type="term" value="C:membrane"/>
    <property type="evidence" value="ECO:0007669"/>
    <property type="project" value="UniProtKB-SubCell"/>
</dbReference>
<comment type="catalytic activity">
    <reaction evidence="1">
        <text>ATP + protein L-histidine = ADP + protein N-phospho-L-histidine.</text>
        <dbReference type="EC" id="2.7.13.3"/>
    </reaction>
</comment>
<dbReference type="Pfam" id="PF00512">
    <property type="entry name" value="HisKA"/>
    <property type="match status" value="1"/>
</dbReference>
<evidence type="ECO:0000259" key="18">
    <source>
        <dbReference type="PROSITE" id="PS50113"/>
    </source>
</evidence>
<dbReference type="InterPro" id="IPR005467">
    <property type="entry name" value="His_kinase_dom"/>
</dbReference>
<dbReference type="GO" id="GO:0005524">
    <property type="term" value="F:ATP binding"/>
    <property type="evidence" value="ECO:0007669"/>
    <property type="project" value="UniProtKB-KW"/>
</dbReference>
<feature type="domain" description="PAC" evidence="18">
    <location>
        <begin position="185"/>
        <end position="237"/>
    </location>
</feature>
<feature type="transmembrane region" description="Helical" evidence="15">
    <location>
        <begin position="12"/>
        <end position="36"/>
    </location>
</feature>
<reference evidence="19" key="1">
    <citation type="journal article" date="2020" name="mSystems">
        <title>Genome- and Community-Level Interaction Insights into Carbon Utilization and Element Cycling Functions of Hydrothermarchaeota in Hydrothermal Sediment.</title>
        <authorList>
            <person name="Zhou Z."/>
            <person name="Liu Y."/>
            <person name="Xu W."/>
            <person name="Pan J."/>
            <person name="Luo Z.H."/>
            <person name="Li M."/>
        </authorList>
    </citation>
    <scope>NUCLEOTIDE SEQUENCE [LARGE SCALE GENOMIC DNA]</scope>
    <source>
        <strain evidence="19">SpSt-418</strain>
    </source>
</reference>
<dbReference type="Pfam" id="PF02518">
    <property type="entry name" value="HATPase_c"/>
    <property type="match status" value="1"/>
</dbReference>
<feature type="modified residue" description="4-aspartylphosphate" evidence="14">
    <location>
        <position position="797"/>
    </location>
</feature>
<evidence type="ECO:0000313" key="19">
    <source>
        <dbReference type="EMBL" id="HFN00681.1"/>
    </source>
</evidence>
<name>A0A7C3PL41_9CYAN</name>
<dbReference type="InterPro" id="IPR011006">
    <property type="entry name" value="CheY-like_superfamily"/>
</dbReference>
<dbReference type="EC" id="2.7.13.3" evidence="4"/>
<evidence type="ECO:0000256" key="15">
    <source>
        <dbReference type="SAM" id="Phobius"/>
    </source>
</evidence>
<dbReference type="PROSITE" id="PS50109">
    <property type="entry name" value="HIS_KIN"/>
    <property type="match status" value="1"/>
</dbReference>
<evidence type="ECO:0000259" key="16">
    <source>
        <dbReference type="PROSITE" id="PS50109"/>
    </source>
</evidence>
<dbReference type="InterPro" id="IPR000700">
    <property type="entry name" value="PAS-assoc_C"/>
</dbReference>
<dbReference type="Gene3D" id="1.10.287.130">
    <property type="match status" value="1"/>
</dbReference>
<feature type="domain" description="Response regulatory" evidence="17">
    <location>
        <begin position="748"/>
        <end position="898"/>
    </location>
</feature>
<keyword evidence="11 15" id="KW-0472">Membrane</keyword>
<dbReference type="PROSITE" id="PS50110">
    <property type="entry name" value="RESPONSE_REGULATORY"/>
    <property type="match status" value="1"/>
</dbReference>
<dbReference type="SMART" id="SM00387">
    <property type="entry name" value="HATPase_c"/>
    <property type="match status" value="1"/>
</dbReference>
<dbReference type="FunFam" id="3.30.565.10:FF:000010">
    <property type="entry name" value="Sensor histidine kinase RcsC"/>
    <property type="match status" value="1"/>
</dbReference>
<evidence type="ECO:0000256" key="6">
    <source>
        <dbReference type="ARBA" id="ARBA00022679"/>
    </source>
</evidence>
<keyword evidence="7" id="KW-0547">Nucleotide-binding</keyword>
<dbReference type="GO" id="GO:0000155">
    <property type="term" value="F:phosphorelay sensor kinase activity"/>
    <property type="evidence" value="ECO:0007669"/>
    <property type="project" value="InterPro"/>
</dbReference>
<dbReference type="SUPFAM" id="SSF55785">
    <property type="entry name" value="PYP-like sensor domain (PAS domain)"/>
    <property type="match status" value="3"/>
</dbReference>
<dbReference type="Gene3D" id="3.40.50.2300">
    <property type="match status" value="1"/>
</dbReference>
<organism evidence="19">
    <name type="scientific">Oscillatoriales cyanobacterium SpSt-418</name>
    <dbReference type="NCBI Taxonomy" id="2282169"/>
    <lineage>
        <taxon>Bacteria</taxon>
        <taxon>Bacillati</taxon>
        <taxon>Cyanobacteriota</taxon>
        <taxon>Cyanophyceae</taxon>
        <taxon>Oscillatoriophycideae</taxon>
        <taxon>Oscillatoriales</taxon>
    </lineage>
</organism>
<feature type="domain" description="PAC" evidence="18">
    <location>
        <begin position="314"/>
        <end position="366"/>
    </location>
</feature>
<keyword evidence="12" id="KW-0131">Cell cycle</keyword>
<comment type="subcellular location">
    <subcellularLocation>
        <location evidence="2">Membrane</location>
    </subcellularLocation>
</comment>
<dbReference type="InterPro" id="IPR000014">
    <property type="entry name" value="PAS"/>
</dbReference>
<gene>
    <name evidence="19" type="ORF">ENR64_23600</name>
</gene>
<evidence type="ECO:0000256" key="7">
    <source>
        <dbReference type="ARBA" id="ARBA00022741"/>
    </source>
</evidence>
<keyword evidence="15" id="KW-0812">Transmembrane</keyword>
<dbReference type="FunFam" id="1.10.287.130:FF:000038">
    <property type="entry name" value="Sensory transduction histidine kinase"/>
    <property type="match status" value="1"/>
</dbReference>
<dbReference type="InterPro" id="IPR035965">
    <property type="entry name" value="PAS-like_dom_sf"/>
</dbReference>
<dbReference type="NCBIfam" id="TIGR00229">
    <property type="entry name" value="sensory_box"/>
    <property type="match status" value="2"/>
</dbReference>
<dbReference type="CDD" id="cd00130">
    <property type="entry name" value="PAS"/>
    <property type="match status" value="2"/>
</dbReference>
<dbReference type="SUPFAM" id="SSF47384">
    <property type="entry name" value="Homodimeric domain of signal transducing histidine kinase"/>
    <property type="match status" value="1"/>
</dbReference>
<evidence type="ECO:0000256" key="1">
    <source>
        <dbReference type="ARBA" id="ARBA00000085"/>
    </source>
</evidence>
<keyword evidence="9" id="KW-0067">ATP-binding</keyword>
<dbReference type="PANTHER" id="PTHR43047">
    <property type="entry name" value="TWO-COMPONENT HISTIDINE PROTEIN KINASE"/>
    <property type="match status" value="1"/>
</dbReference>
<dbReference type="AlphaFoldDB" id="A0A7C3PL41"/>
<dbReference type="CDD" id="cd00082">
    <property type="entry name" value="HisKA"/>
    <property type="match status" value="1"/>
</dbReference>
<keyword evidence="15" id="KW-1133">Transmembrane helix</keyword>
<keyword evidence="10" id="KW-0902">Two-component regulatory system</keyword>
<dbReference type="Pfam" id="PF00072">
    <property type="entry name" value="Response_reg"/>
    <property type="match status" value="1"/>
</dbReference>
<keyword evidence="8" id="KW-0418">Kinase</keyword>
<keyword evidence="6" id="KW-0808">Transferase</keyword>
<dbReference type="Gene3D" id="3.30.565.10">
    <property type="entry name" value="Histidine kinase-like ATPase, C-terminal domain"/>
    <property type="match status" value="1"/>
</dbReference>
<dbReference type="SMART" id="SM00388">
    <property type="entry name" value="HisKA"/>
    <property type="match status" value="1"/>
</dbReference>
<dbReference type="SUPFAM" id="SSF52172">
    <property type="entry name" value="CheY-like"/>
    <property type="match status" value="1"/>
</dbReference>
<dbReference type="InterPro" id="IPR001789">
    <property type="entry name" value="Sig_transdc_resp-reg_receiver"/>
</dbReference>
<evidence type="ECO:0000256" key="13">
    <source>
        <dbReference type="ARBA" id="ARBA00074306"/>
    </source>
</evidence>
<dbReference type="SMART" id="SM00448">
    <property type="entry name" value="REC"/>
    <property type="match status" value="1"/>
</dbReference>
<dbReference type="InterPro" id="IPR036097">
    <property type="entry name" value="HisK_dim/P_sf"/>
</dbReference>
<evidence type="ECO:0000256" key="2">
    <source>
        <dbReference type="ARBA" id="ARBA00004370"/>
    </source>
</evidence>
<evidence type="ECO:0000256" key="10">
    <source>
        <dbReference type="ARBA" id="ARBA00023012"/>
    </source>
</evidence>
<evidence type="ECO:0000256" key="5">
    <source>
        <dbReference type="ARBA" id="ARBA00022553"/>
    </source>
</evidence>
<dbReference type="Pfam" id="PF08448">
    <property type="entry name" value="PAS_4"/>
    <property type="match status" value="1"/>
</dbReference>
<evidence type="ECO:0000256" key="14">
    <source>
        <dbReference type="PROSITE-ProRule" id="PRU00169"/>
    </source>
</evidence>
<comment type="similarity">
    <text evidence="3">In the N-terminal section; belongs to the phytochrome family.</text>
</comment>
<comment type="caution">
    <text evidence="19">The sequence shown here is derived from an EMBL/GenBank/DDBJ whole genome shotgun (WGS) entry which is preliminary data.</text>
</comment>
<sequence length="986" mass="111373">MNSRRDRQFPITLFSSLAGLLVLMGVMQVIAALVLYRVGSDLPTTLDLWLLIGVSSTITTLLLILPRQQRDQQALEALIAERTAELISANAQLEQEIEERKYIESQLRQREAALEKVQKIAHIGNWEADFVTHTITWSEELFRIHGRDLSLPSPLPEESFKYIHPDDLKIHQTQIADKVQAGQPFAADIRIIRSNGDIRYVEARGEPIFNENGQMVRYIGMSRDLTERKLTEEKLRESETLLREAQAAAGLGCWEHDLMTHKTVWTEELYRIHGRDPELPPPTSEELLGQVIYPDDLPLYHEQLINHFQSGQPFACDFRIIRTDNKIRWVTAKGEPILNPQGEVIRYVGIVMDISDRKAAEDKLRQSEATNRALVQAIPDLLIRLHQDGTYIDIRYGSNVRAFNLDKAQIDQHIQDVLPPEAAEAMLQTIQEVLRTQKIKVDEQQVIFNQNTYYEEIRIVPCGNDEVLVIVRDVTDRKNAELELQHAKEVAESANRAKSTFLSSMSHELRTPLNAILGFAQLLNRDTSIAPEQQRYIDTINRNGQHLLELINDVLEVSKIESGQITLNSTNVDLYQLLDNLNDLFQLKAIAKNLTLTFERSSAVPQYVSVDESKLRQILINLLSNAIKFTTEGSVIVSVNVLTDTSTLQFEIQDTGAGIAAEDLSKLFKPFSQTSTGQQASEGTGLGLVISRNFVELMQGEIGVNSTPGEGSTFWFTLPVEAVECNCVSIALSTHKVIGLEPTQPYYRVLVVEDHLENAQFLTQLLTLVGFEVQHAANGQEALTLWRTWRPHLVLMDMQMPVMDGYEATQKIRQLEQERNSEDRIAQGRDDGMTKEWEEPLSMLDVPASSLAPTTTIIAVTGSAFEEDRAQILANGCDDFIRKPVQENLLFARLAHYLGVQYRYDDIKSTPLNGQPAKFTLSKEALSVMPAEWLTQLNVAARECNQVEVLQQLEQVPLEHQSLVLALKHLATGFRFEDIAALTDQE</sequence>
<proteinExistence type="inferred from homology"/>